<dbReference type="GO" id="GO:0061504">
    <property type="term" value="P:cyclic threonylcarbamoyladenosine biosynthetic process"/>
    <property type="evidence" value="ECO:0007669"/>
    <property type="project" value="TreeGrafter"/>
</dbReference>
<dbReference type="AlphaFoldDB" id="A0AAD7MJ91"/>
<keyword evidence="2" id="KW-1185">Reference proteome</keyword>
<organism evidence="1 2">
    <name type="scientific">Mycena maculata</name>
    <dbReference type="NCBI Taxonomy" id="230809"/>
    <lineage>
        <taxon>Eukaryota</taxon>
        <taxon>Fungi</taxon>
        <taxon>Dikarya</taxon>
        <taxon>Basidiomycota</taxon>
        <taxon>Agaricomycotina</taxon>
        <taxon>Agaricomycetes</taxon>
        <taxon>Agaricomycetidae</taxon>
        <taxon>Agaricales</taxon>
        <taxon>Marasmiineae</taxon>
        <taxon>Mycenaceae</taxon>
        <taxon>Mycena</taxon>
    </lineage>
</organism>
<dbReference type="PANTHER" id="PTHR43267">
    <property type="entry name" value="TRNA THREONYLCARBAMOYLADENOSINE DEHYDRATASE"/>
    <property type="match status" value="1"/>
</dbReference>
<comment type="caution">
    <text evidence="1">The sequence shown here is derived from an EMBL/GenBank/DDBJ whole genome shotgun (WGS) entry which is preliminary data.</text>
</comment>
<dbReference type="InterPro" id="IPR045886">
    <property type="entry name" value="ThiF/MoeB/HesA"/>
</dbReference>
<evidence type="ECO:0000313" key="2">
    <source>
        <dbReference type="Proteomes" id="UP001215280"/>
    </source>
</evidence>
<dbReference type="Proteomes" id="UP001215280">
    <property type="component" value="Unassembled WGS sequence"/>
</dbReference>
<evidence type="ECO:0000313" key="1">
    <source>
        <dbReference type="EMBL" id="KAJ7720124.1"/>
    </source>
</evidence>
<protein>
    <submittedName>
        <fullName evidence="1">Uncharacterized protein</fullName>
    </submittedName>
</protein>
<reference evidence="1" key="1">
    <citation type="submission" date="2023-03" db="EMBL/GenBank/DDBJ databases">
        <title>Massive genome expansion in bonnet fungi (Mycena s.s.) driven by repeated elements and novel gene families across ecological guilds.</title>
        <authorList>
            <consortium name="Lawrence Berkeley National Laboratory"/>
            <person name="Harder C.B."/>
            <person name="Miyauchi S."/>
            <person name="Viragh M."/>
            <person name="Kuo A."/>
            <person name="Thoen E."/>
            <person name="Andreopoulos B."/>
            <person name="Lu D."/>
            <person name="Skrede I."/>
            <person name="Drula E."/>
            <person name="Henrissat B."/>
            <person name="Morin E."/>
            <person name="Kohler A."/>
            <person name="Barry K."/>
            <person name="LaButti K."/>
            <person name="Morin E."/>
            <person name="Salamov A."/>
            <person name="Lipzen A."/>
            <person name="Mereny Z."/>
            <person name="Hegedus B."/>
            <person name="Baldrian P."/>
            <person name="Stursova M."/>
            <person name="Weitz H."/>
            <person name="Taylor A."/>
            <person name="Grigoriev I.V."/>
            <person name="Nagy L.G."/>
            <person name="Martin F."/>
            <person name="Kauserud H."/>
        </authorList>
    </citation>
    <scope>NUCLEOTIDE SEQUENCE</scope>
    <source>
        <strain evidence="1">CBHHK188m</strain>
    </source>
</reference>
<gene>
    <name evidence="1" type="ORF">DFH07DRAFT_784472</name>
</gene>
<dbReference type="EMBL" id="JARJLG010000283">
    <property type="protein sequence ID" value="KAJ7720124.1"/>
    <property type="molecule type" value="Genomic_DNA"/>
</dbReference>
<accession>A0AAD7MJ91</accession>
<sequence>MTYPTPQTSATARARCTTPSRAPCAAACASKASPPVVYSTEVPSDVKLLPLPEEEFQKDPEGVSHLRVCIPPVFGLLPALFWLHITTYVLCTLASKPIALRIKNRPKVYECLLRDLLNRERERADDIALLFEYSHHGRSVLPPHLVPAFPTLVHWDPDAAPSLENIAVMDAGDDGQHLTDGPWMWREEVRAVVKRSRGRLQGCGPICLRKPFRHCSLNFSRVPEYKGACGADANKFLPSPPHDFRLNLPGLDRLRSQFRNDGIHWLMQRPTNGFIAQALKRSSLLMAHTNFNNNNNNNNNNAKTRTPILSEEYGWGPVDACKIWVL</sequence>
<dbReference type="GO" id="GO:0061503">
    <property type="term" value="F:tRNA threonylcarbamoyladenosine dehydratase"/>
    <property type="evidence" value="ECO:0007669"/>
    <property type="project" value="TreeGrafter"/>
</dbReference>
<name>A0AAD7MJ91_9AGAR</name>
<dbReference type="PANTHER" id="PTHR43267:SF2">
    <property type="entry name" value="TRNA THREONYLCARBAMOYLADENOSINE DEHYDRATASE 1-RELATED"/>
    <property type="match status" value="1"/>
</dbReference>
<proteinExistence type="predicted"/>
<dbReference type="GO" id="GO:0005741">
    <property type="term" value="C:mitochondrial outer membrane"/>
    <property type="evidence" value="ECO:0007669"/>
    <property type="project" value="TreeGrafter"/>
</dbReference>